<dbReference type="SUPFAM" id="SSF52540">
    <property type="entry name" value="P-loop containing nucleoside triphosphate hydrolases"/>
    <property type="match status" value="1"/>
</dbReference>
<dbReference type="GO" id="GO:0005524">
    <property type="term" value="F:ATP binding"/>
    <property type="evidence" value="ECO:0007669"/>
    <property type="project" value="UniProtKB-KW"/>
</dbReference>
<gene>
    <name evidence="6" type="ORF">FYK55_16910</name>
</gene>
<dbReference type="Gene3D" id="3.40.50.300">
    <property type="entry name" value="P-loop containing nucleotide triphosphate hydrolases"/>
    <property type="match status" value="1"/>
</dbReference>
<name>A0A5M6D7N7_9BACT</name>
<dbReference type="RefSeq" id="WP_150077613.1">
    <property type="nucleotide sequence ID" value="NZ_VWOX01000009.1"/>
</dbReference>
<dbReference type="PANTHER" id="PTHR43335:SF3">
    <property type="entry name" value="ABC TRANSPORTER"/>
    <property type="match status" value="1"/>
</dbReference>
<dbReference type="Proteomes" id="UP000324479">
    <property type="component" value="Unassembled WGS sequence"/>
</dbReference>
<sequence>MLRCHQLRKLYEDHLAVDGVSFQLEPGEIGGLVGPNGAGKTTTMRCLAGLIPATGGQLAVADCNLADHDSASLTELKRRLAYVPDDPPLFDDLTVGQHLEFIGRIYNVPDRRAKASELLEYFQLDDKVNAGATTLSRGMRQKLAICCAYLYDPQVLLLDEPMTGLDPPGIRRLLQSIRDRAAAGATVIISSHLLAMIEDVCTHLIVMQHGRLQYFGDVQSLRNEFPSATSLEQAYFEATARELSACS</sequence>
<keyword evidence="3" id="KW-0547">Nucleotide-binding</keyword>
<keyword evidence="4 6" id="KW-0067">ATP-binding</keyword>
<evidence type="ECO:0000256" key="3">
    <source>
        <dbReference type="ARBA" id="ARBA00022741"/>
    </source>
</evidence>
<dbReference type="SMART" id="SM00382">
    <property type="entry name" value="AAA"/>
    <property type="match status" value="1"/>
</dbReference>
<dbReference type="PANTHER" id="PTHR43335">
    <property type="entry name" value="ABC TRANSPORTER, ATP-BINDING PROTEIN"/>
    <property type="match status" value="1"/>
</dbReference>
<dbReference type="Pfam" id="PF00005">
    <property type="entry name" value="ABC_tran"/>
    <property type="match status" value="1"/>
</dbReference>
<protein>
    <submittedName>
        <fullName evidence="6">ABC transporter ATP-binding protein</fullName>
    </submittedName>
</protein>
<comment type="similarity">
    <text evidence="1">Belongs to the ABC transporter superfamily.</text>
</comment>
<evidence type="ECO:0000313" key="6">
    <source>
        <dbReference type="EMBL" id="KAA5541879.1"/>
    </source>
</evidence>
<dbReference type="EMBL" id="VWOX01000009">
    <property type="protein sequence ID" value="KAA5541879.1"/>
    <property type="molecule type" value="Genomic_DNA"/>
</dbReference>
<accession>A0A5M6D7N7</accession>
<dbReference type="GO" id="GO:0016887">
    <property type="term" value="F:ATP hydrolysis activity"/>
    <property type="evidence" value="ECO:0007669"/>
    <property type="project" value="InterPro"/>
</dbReference>
<proteinExistence type="inferred from homology"/>
<dbReference type="PROSITE" id="PS50893">
    <property type="entry name" value="ABC_TRANSPORTER_2"/>
    <property type="match status" value="1"/>
</dbReference>
<keyword evidence="2" id="KW-0813">Transport</keyword>
<reference evidence="6 7" key="1">
    <citation type="submission" date="2019-08" db="EMBL/GenBank/DDBJ databases">
        <authorList>
            <person name="Dhanesh K."/>
            <person name="Kumar G."/>
            <person name="Sasikala C."/>
            <person name="Venkata Ramana C."/>
        </authorList>
    </citation>
    <scope>NUCLEOTIDE SEQUENCE [LARGE SCALE GENOMIC DNA]</scope>
    <source>
        <strain evidence="6 7">JC645</strain>
    </source>
</reference>
<evidence type="ECO:0000256" key="4">
    <source>
        <dbReference type="ARBA" id="ARBA00022840"/>
    </source>
</evidence>
<dbReference type="InterPro" id="IPR003439">
    <property type="entry name" value="ABC_transporter-like_ATP-bd"/>
</dbReference>
<evidence type="ECO:0000256" key="2">
    <source>
        <dbReference type="ARBA" id="ARBA00022448"/>
    </source>
</evidence>
<comment type="caution">
    <text evidence="6">The sequence shown here is derived from an EMBL/GenBank/DDBJ whole genome shotgun (WGS) entry which is preliminary data.</text>
</comment>
<dbReference type="InterPro" id="IPR027417">
    <property type="entry name" value="P-loop_NTPase"/>
</dbReference>
<evidence type="ECO:0000259" key="5">
    <source>
        <dbReference type="PROSITE" id="PS50893"/>
    </source>
</evidence>
<dbReference type="AlphaFoldDB" id="A0A5M6D7N7"/>
<dbReference type="InterPro" id="IPR003593">
    <property type="entry name" value="AAA+_ATPase"/>
</dbReference>
<evidence type="ECO:0000256" key="1">
    <source>
        <dbReference type="ARBA" id="ARBA00005417"/>
    </source>
</evidence>
<evidence type="ECO:0000313" key="7">
    <source>
        <dbReference type="Proteomes" id="UP000324479"/>
    </source>
</evidence>
<feature type="domain" description="ABC transporter" evidence="5">
    <location>
        <begin position="2"/>
        <end position="234"/>
    </location>
</feature>
<organism evidence="6 7">
    <name type="scientific">Roseiconus nitratireducens</name>
    <dbReference type="NCBI Taxonomy" id="2605748"/>
    <lineage>
        <taxon>Bacteria</taxon>
        <taxon>Pseudomonadati</taxon>
        <taxon>Planctomycetota</taxon>
        <taxon>Planctomycetia</taxon>
        <taxon>Pirellulales</taxon>
        <taxon>Pirellulaceae</taxon>
        <taxon>Roseiconus</taxon>
    </lineage>
</organism>
<keyword evidence="7" id="KW-1185">Reference proteome</keyword>
<dbReference type="CDD" id="cd03230">
    <property type="entry name" value="ABC_DR_subfamily_A"/>
    <property type="match status" value="1"/>
</dbReference>